<accession>A0AAW9MRY7</accession>
<evidence type="ECO:0000313" key="2">
    <source>
        <dbReference type="EMBL" id="MEB3429876.1"/>
    </source>
</evidence>
<evidence type="ECO:0000313" key="3">
    <source>
        <dbReference type="Proteomes" id="UP001357733"/>
    </source>
</evidence>
<dbReference type="AlphaFoldDB" id="A0AAW9MRY7"/>
<protein>
    <submittedName>
        <fullName evidence="2">TIGR03936 family radical SAM-associated protein</fullName>
    </submittedName>
</protein>
<evidence type="ECO:0000259" key="1">
    <source>
        <dbReference type="Pfam" id="PF10105"/>
    </source>
</evidence>
<comment type="caution">
    <text evidence="2">The sequence shown here is derived from an EMBL/GenBank/DDBJ whole genome shotgun (WGS) entry which is preliminary data.</text>
</comment>
<keyword evidence="3" id="KW-1185">Reference proteome</keyword>
<reference evidence="2 3" key="1">
    <citation type="submission" date="2024-01" db="EMBL/GenBank/DDBJ databases">
        <title>Complete genome sequence of Citroniella saccharovorans strain M6.X9, isolated from human fecal sample.</title>
        <authorList>
            <person name="Cheng G."/>
            <person name="Westerholm M."/>
            <person name="Schnurer A."/>
        </authorList>
    </citation>
    <scope>NUCLEOTIDE SEQUENCE [LARGE SCALE GENOMIC DNA]</scope>
    <source>
        <strain evidence="2 3">DSM 29873</strain>
    </source>
</reference>
<name>A0AAW9MRY7_9FIRM</name>
<gene>
    <name evidence="2" type="ORF">VLK81_07635</name>
</gene>
<dbReference type="Proteomes" id="UP001357733">
    <property type="component" value="Unassembled WGS sequence"/>
</dbReference>
<dbReference type="EMBL" id="JAYKOT010000003">
    <property type="protein sequence ID" value="MEB3429876.1"/>
    <property type="molecule type" value="Genomic_DNA"/>
</dbReference>
<sequence length="108" mass="12570">MYVRGRFKKIGYIRLVGHLDTMKIIIRAFNRAGLPITYSEGFNKSPKLALSQSLPLGVQSLEEFVDFEINEKIDLEKAIDKINSELPNGIRFYYLCYSEKKRKTCKFN</sequence>
<feature type="domain" description="DUF2344" evidence="1">
    <location>
        <begin position="4"/>
        <end position="102"/>
    </location>
</feature>
<organism evidence="2 3">
    <name type="scientific">Citroniella saccharovorans</name>
    <dbReference type="NCBI Taxonomy" id="2053367"/>
    <lineage>
        <taxon>Bacteria</taxon>
        <taxon>Bacillati</taxon>
        <taxon>Bacillota</taxon>
        <taxon>Tissierellia</taxon>
        <taxon>Tissierellales</taxon>
        <taxon>Peptoniphilaceae</taxon>
        <taxon>Citroniella</taxon>
    </lineage>
</organism>
<dbReference type="RefSeq" id="WP_324620031.1">
    <property type="nucleotide sequence ID" value="NZ_JAYKOT010000003.1"/>
</dbReference>
<dbReference type="Pfam" id="PF10105">
    <property type="entry name" value="DUF2344"/>
    <property type="match status" value="1"/>
</dbReference>
<dbReference type="NCBIfam" id="TIGR03936">
    <property type="entry name" value="sam_1_link_chp"/>
    <property type="match status" value="1"/>
</dbReference>
<proteinExistence type="predicted"/>
<dbReference type="InterPro" id="IPR018768">
    <property type="entry name" value="DUF2344"/>
</dbReference>